<accession>J4C3I6</accession>
<dbReference type="Proteomes" id="UP000003786">
    <property type="component" value="Chromosome 2"/>
</dbReference>
<name>J4C3I6_THEOR</name>
<dbReference type="OrthoDB" id="10532218at2759"/>
<keyword evidence="2" id="KW-1185">Reference proteome</keyword>
<dbReference type="AlphaFoldDB" id="J4C3I6"/>
<protein>
    <submittedName>
        <fullName evidence="1">Uncharacterized protein</fullName>
    </submittedName>
</protein>
<dbReference type="EMBL" id="AP011947">
    <property type="protein sequence ID" value="BAM40506.1"/>
    <property type="molecule type" value="Genomic_DNA"/>
</dbReference>
<dbReference type="RefSeq" id="XP_009690807.1">
    <property type="nucleotide sequence ID" value="XM_009692512.1"/>
</dbReference>
<dbReference type="VEuPathDB" id="PiroplasmaDB:TOT_020000761"/>
<organism evidence="1 2">
    <name type="scientific">Theileria orientalis strain Shintoku</name>
    <dbReference type="NCBI Taxonomy" id="869250"/>
    <lineage>
        <taxon>Eukaryota</taxon>
        <taxon>Sar</taxon>
        <taxon>Alveolata</taxon>
        <taxon>Apicomplexa</taxon>
        <taxon>Aconoidasida</taxon>
        <taxon>Piroplasmida</taxon>
        <taxon>Theileriidae</taxon>
        <taxon>Theileria</taxon>
    </lineage>
</organism>
<evidence type="ECO:0000313" key="2">
    <source>
        <dbReference type="Proteomes" id="UP000003786"/>
    </source>
</evidence>
<evidence type="ECO:0000313" key="1">
    <source>
        <dbReference type="EMBL" id="BAM40506.1"/>
    </source>
</evidence>
<proteinExistence type="predicted"/>
<gene>
    <name evidence="1" type="ORF">TOT_020000761</name>
</gene>
<reference evidence="1 2" key="1">
    <citation type="journal article" date="2012" name="MBio">
        <title>Comparative genome analysis of three eukaryotic parasites with differing abilities to transform leukocytes reveals key mediators of Theileria-induced leukocyte transformation.</title>
        <authorList>
            <person name="Hayashida K."/>
            <person name="Hara Y."/>
            <person name="Abe T."/>
            <person name="Yamasaki C."/>
            <person name="Toyoda A."/>
            <person name="Kosuge T."/>
            <person name="Suzuki Y."/>
            <person name="Sato Y."/>
            <person name="Kawashima S."/>
            <person name="Katayama T."/>
            <person name="Wakaguri H."/>
            <person name="Inoue N."/>
            <person name="Homma K."/>
            <person name="Tada-Umezaki M."/>
            <person name="Yagi Y."/>
            <person name="Fujii Y."/>
            <person name="Habara T."/>
            <person name="Kanehisa M."/>
            <person name="Watanabe H."/>
            <person name="Ito K."/>
            <person name="Gojobori T."/>
            <person name="Sugawara H."/>
            <person name="Imanishi T."/>
            <person name="Weir W."/>
            <person name="Gardner M."/>
            <person name="Pain A."/>
            <person name="Shiels B."/>
            <person name="Hattori M."/>
            <person name="Nene V."/>
            <person name="Sugimoto C."/>
        </authorList>
    </citation>
    <scope>NUCLEOTIDE SEQUENCE [LARGE SCALE GENOMIC DNA]</scope>
    <source>
        <strain evidence="1 2">Shintoku</strain>
    </source>
</reference>
<sequence length="252" mass="28953">MRPVLKDSLPKIDLDLTITKTYRQGHHYVKVYQLRSYGHYPVFTQIYQKDGPFDIGTVKVDGEHRLKIDKKNVSMVTVYYGEKNRIVMFETLYYSERNMTGSEMKLVHRYHARDPVTNASVGQTMGGDKDSCWREYMYKDNDTIEMDNFDRVIDALMKNKRPLNRIDASGIYFQIVRTHEHRDKICGYCKPVENQVTQEEIENYDDIEAQIVEEEGGFFEFFTSSNGMVTAVATGSVGGAAIGGTLIYMVAS</sequence>
<dbReference type="GeneID" id="20714882"/>
<dbReference type="KEGG" id="tot:TOT_020000761"/>